<accession>A0A067MC71</accession>
<dbReference type="InterPro" id="IPR051057">
    <property type="entry name" value="PI-PLC_domain"/>
</dbReference>
<dbReference type="InParanoid" id="A0A067MC71"/>
<dbReference type="Gene3D" id="3.20.20.190">
    <property type="entry name" value="Phosphatidylinositol (PI) phosphodiesterase"/>
    <property type="match status" value="1"/>
</dbReference>
<dbReference type="EMBL" id="KL198051">
    <property type="protein sequence ID" value="KDQ12285.1"/>
    <property type="molecule type" value="Genomic_DNA"/>
</dbReference>
<gene>
    <name evidence="2" type="ORF">BOTBODRAFT_161818</name>
</gene>
<feature type="domain" description="Phosphatidylinositol-specific phospholipase C X" evidence="1">
    <location>
        <begin position="122"/>
        <end position="266"/>
    </location>
</feature>
<dbReference type="Proteomes" id="UP000027195">
    <property type="component" value="Unassembled WGS sequence"/>
</dbReference>
<dbReference type="PANTHER" id="PTHR13593:SF113">
    <property type="entry name" value="SI:DKEY-266F7.9"/>
    <property type="match status" value="1"/>
</dbReference>
<protein>
    <recommendedName>
        <fullName evidence="1">Phosphatidylinositol-specific phospholipase C X domain-containing protein</fullName>
    </recommendedName>
</protein>
<proteinExistence type="predicted"/>
<name>A0A067MC71_BOTB1</name>
<dbReference type="Pfam" id="PF00388">
    <property type="entry name" value="PI-PLC-X"/>
    <property type="match status" value="1"/>
</dbReference>
<dbReference type="PANTHER" id="PTHR13593">
    <property type="match status" value="1"/>
</dbReference>
<evidence type="ECO:0000313" key="2">
    <source>
        <dbReference type="EMBL" id="KDQ12285.1"/>
    </source>
</evidence>
<evidence type="ECO:0000259" key="1">
    <source>
        <dbReference type="SMART" id="SM00148"/>
    </source>
</evidence>
<dbReference type="PROSITE" id="PS50007">
    <property type="entry name" value="PIPLC_X_DOMAIN"/>
    <property type="match status" value="1"/>
</dbReference>
<evidence type="ECO:0000313" key="3">
    <source>
        <dbReference type="Proteomes" id="UP000027195"/>
    </source>
</evidence>
<keyword evidence="3" id="KW-1185">Reference proteome</keyword>
<dbReference type="InterPro" id="IPR000909">
    <property type="entry name" value="PLipase_C_PInositol-sp_X_dom"/>
</dbReference>
<dbReference type="InterPro" id="IPR017946">
    <property type="entry name" value="PLC-like_Pdiesterase_TIM-brl"/>
</dbReference>
<dbReference type="GO" id="GO:0008081">
    <property type="term" value="F:phosphoric diester hydrolase activity"/>
    <property type="evidence" value="ECO:0007669"/>
    <property type="project" value="InterPro"/>
</dbReference>
<dbReference type="SMART" id="SM00148">
    <property type="entry name" value="PLCXc"/>
    <property type="match status" value="1"/>
</dbReference>
<dbReference type="GO" id="GO:0006629">
    <property type="term" value="P:lipid metabolic process"/>
    <property type="evidence" value="ECO:0007669"/>
    <property type="project" value="InterPro"/>
</dbReference>
<reference evidence="3" key="1">
    <citation type="journal article" date="2014" name="Proc. Natl. Acad. Sci. U.S.A.">
        <title>Extensive sampling of basidiomycete genomes demonstrates inadequacy of the white-rot/brown-rot paradigm for wood decay fungi.</title>
        <authorList>
            <person name="Riley R."/>
            <person name="Salamov A.A."/>
            <person name="Brown D.W."/>
            <person name="Nagy L.G."/>
            <person name="Floudas D."/>
            <person name="Held B.W."/>
            <person name="Levasseur A."/>
            <person name="Lombard V."/>
            <person name="Morin E."/>
            <person name="Otillar R."/>
            <person name="Lindquist E.A."/>
            <person name="Sun H."/>
            <person name="LaButti K.M."/>
            <person name="Schmutz J."/>
            <person name="Jabbour D."/>
            <person name="Luo H."/>
            <person name="Baker S.E."/>
            <person name="Pisabarro A.G."/>
            <person name="Walton J.D."/>
            <person name="Blanchette R.A."/>
            <person name="Henrissat B."/>
            <person name="Martin F."/>
            <person name="Cullen D."/>
            <person name="Hibbett D.S."/>
            <person name="Grigoriev I.V."/>
        </authorList>
    </citation>
    <scope>NUCLEOTIDE SEQUENCE [LARGE SCALE GENOMIC DNA]</scope>
    <source>
        <strain evidence="3">FD-172 SS1</strain>
    </source>
</reference>
<organism evidence="2 3">
    <name type="scientific">Botryobasidium botryosum (strain FD-172 SS1)</name>
    <dbReference type="NCBI Taxonomy" id="930990"/>
    <lineage>
        <taxon>Eukaryota</taxon>
        <taxon>Fungi</taxon>
        <taxon>Dikarya</taxon>
        <taxon>Basidiomycota</taxon>
        <taxon>Agaricomycotina</taxon>
        <taxon>Agaricomycetes</taxon>
        <taxon>Cantharellales</taxon>
        <taxon>Botryobasidiaceae</taxon>
        <taxon>Botryobasidium</taxon>
    </lineage>
</organism>
<dbReference type="HOGENOM" id="CLU_024117_6_0_1"/>
<dbReference type="AlphaFoldDB" id="A0A067MC71"/>
<sequence length="433" mass="48325">MRTESILVTNLTQSAVLVKLGDKTEAVAAEATASPFKYPSKGIIELRVPGSISHDAGTDENGDQWLLGKLKTSRAFRVMGLKERGSRKAVMGLPFKAYISQKSKGVCSLLILPARDMSSFLKDMPDSMPLSTIVLPGTHQSLSLYWFPFSQCQSRRCTLYHQLHMGIRFFDVRLSVIGSELIAAHGILSQHLPFADALDTIASFLSSHPSETMVMSIKQEDFETVPGLTFSALVKQYVYKEKSMWWLANRIPNLGEARGKVVLFSRFGGDGFGWDDGTEGMGIKPTIWPDNRKDGFEWYCKDTRVVTHDWYGIPSFLSIPEKFASASAILRVPLEPQNEDLPITFFSASSFPFAFPPVVARGFGWPRYRLGMEGVNSRVGRWLAEVLTAEGSEKDAHGAGGEKIRGWVLMDYFDEPEGITPLLVECNYRWRGK</sequence>
<dbReference type="SUPFAM" id="SSF51695">
    <property type="entry name" value="PLC-like phosphodiesterases"/>
    <property type="match status" value="1"/>
</dbReference>
<dbReference type="STRING" id="930990.A0A067MC71"/>
<dbReference type="OrthoDB" id="1046782at2759"/>